<dbReference type="CDD" id="cd01949">
    <property type="entry name" value="GGDEF"/>
    <property type="match status" value="1"/>
</dbReference>
<dbReference type="InterPro" id="IPR029787">
    <property type="entry name" value="Nucleotide_cyclase"/>
</dbReference>
<dbReference type="EMBL" id="MIJE01000036">
    <property type="protein sequence ID" value="OEF95595.1"/>
    <property type="molecule type" value="Genomic_DNA"/>
</dbReference>
<evidence type="ECO:0000259" key="3">
    <source>
        <dbReference type="PROSITE" id="PS50887"/>
    </source>
</evidence>
<dbReference type="Pfam" id="PF00563">
    <property type="entry name" value="EAL"/>
    <property type="match status" value="1"/>
</dbReference>
<protein>
    <recommendedName>
        <fullName evidence="7">Diguanylate cyclase</fullName>
    </recommendedName>
</protein>
<feature type="domain" description="EAL" evidence="2">
    <location>
        <begin position="176"/>
        <end position="426"/>
    </location>
</feature>
<dbReference type="SUPFAM" id="SSF55073">
    <property type="entry name" value="Nucleotide cyclase"/>
    <property type="match status" value="2"/>
</dbReference>
<dbReference type="Gene3D" id="3.30.70.270">
    <property type="match status" value="2"/>
</dbReference>
<evidence type="ECO:0000313" key="6">
    <source>
        <dbReference type="Proteomes" id="UP000094296"/>
    </source>
</evidence>
<dbReference type="SUPFAM" id="SSF141868">
    <property type="entry name" value="EAL domain-like"/>
    <property type="match status" value="1"/>
</dbReference>
<dbReference type="PROSITE" id="PS50883">
    <property type="entry name" value="EAL"/>
    <property type="match status" value="1"/>
</dbReference>
<dbReference type="InterPro" id="IPR000644">
    <property type="entry name" value="CBS_dom"/>
</dbReference>
<accession>A0A1E5FYF1</accession>
<dbReference type="PANTHER" id="PTHR33121">
    <property type="entry name" value="CYCLIC DI-GMP PHOSPHODIESTERASE PDEF"/>
    <property type="match status" value="1"/>
</dbReference>
<evidence type="ECO:0008006" key="7">
    <source>
        <dbReference type="Google" id="ProtNLM"/>
    </source>
</evidence>
<dbReference type="InterPro" id="IPR050706">
    <property type="entry name" value="Cyclic-di-GMP_PDE-like"/>
</dbReference>
<feature type="domain" description="CBS" evidence="4">
    <location>
        <begin position="518"/>
        <end position="577"/>
    </location>
</feature>
<dbReference type="InterPro" id="IPR035919">
    <property type="entry name" value="EAL_sf"/>
</dbReference>
<evidence type="ECO:0000259" key="2">
    <source>
        <dbReference type="PROSITE" id="PS50883"/>
    </source>
</evidence>
<evidence type="ECO:0000256" key="1">
    <source>
        <dbReference type="PROSITE-ProRule" id="PRU00703"/>
    </source>
</evidence>
<dbReference type="SMART" id="SM00267">
    <property type="entry name" value="GGDEF"/>
    <property type="match status" value="1"/>
</dbReference>
<dbReference type="Pfam" id="PF00571">
    <property type="entry name" value="CBS"/>
    <property type="match status" value="2"/>
</dbReference>
<gene>
    <name evidence="5" type="ORF">BHF68_12150</name>
</gene>
<feature type="domain" description="CBS" evidence="4">
    <location>
        <begin position="449"/>
        <end position="508"/>
    </location>
</feature>
<dbReference type="CDD" id="cd01948">
    <property type="entry name" value="EAL"/>
    <property type="match status" value="1"/>
</dbReference>
<sequence length="759" mass="86780">MVLKIVKDSLRPFLSNNYGQNHKILKSIYDELSSNHYVYVIYIDLVDFEKVEDSYGDMHTQEFLKAFANILTEQFQKMSTTDLILVDIYHLWADDFVVILSTKTLNEELVLKSLSKLEYDVEQKFTNTLPGYFNEYYGMHLGFSTIAPPPKQIDRQYYKALKEAYKISKRSYNSYPKHISKEFQAIVNNKKIESLFQPIISLDTGAEFGWEALSRGPRQSFFYSPQELFTFAEKTEALFALEKITRELSIQKVGNMQSNHKLFLNVNPTVMNDPEFSKGVTRQLLSEYNLSPQQIVFEITERTSIKDFHNFRRTIDHYRNQGYLVAVDDAGAGYSSLQTIAEIRPDFIKLDMSIVRDIDKDMVKKAMVDTFVNLTQKINSQLIAEGIETHSELSVVTKLGVQYAQGYYIGRPSYPKTTVSTESIQTISQASNKKIKNNWLQKDIVANDLLTDIPTVTGEITVEQVANLFESQSDVQGVVVLDQASKPIGFLLRQTLYKILIARYGVALYYKKPIKDVMNISPLVVQAGTPINVVAKQAMKRDAQHLYDFIIVVDRDHFLGIITVQNLLECLTQMKVEQARYANPLTGLAGNIIIEKEIEERLLRRSKDVVMYIDIDFFKPYNDTYGFEHGDRFILMISKILKHVTKKHQDAFLGHIGGDDFVIICPAKLARKIAERTIAVYNRVIKYYYNEDDWQAQSIVSTDRIGQQCVYPLSTLSIGATYIDDSLNNAIQVGEKAAALKKQAKKVAGNSIVIEHENE</sequence>
<dbReference type="OrthoDB" id="9813903at2"/>
<keyword evidence="1" id="KW-0129">CBS domain</keyword>
<dbReference type="SMART" id="SM00052">
    <property type="entry name" value="EAL"/>
    <property type="match status" value="1"/>
</dbReference>
<dbReference type="InterPro" id="IPR000160">
    <property type="entry name" value="GGDEF_dom"/>
</dbReference>
<name>A0A1E5FYF1_9FIRM</name>
<dbReference type="GO" id="GO:0071111">
    <property type="term" value="F:cyclic-guanylate-specific phosphodiesterase activity"/>
    <property type="evidence" value="ECO:0007669"/>
    <property type="project" value="InterPro"/>
</dbReference>
<dbReference type="Proteomes" id="UP000094296">
    <property type="component" value="Unassembled WGS sequence"/>
</dbReference>
<dbReference type="InterPro" id="IPR001633">
    <property type="entry name" value="EAL_dom"/>
</dbReference>
<feature type="domain" description="GGDEF" evidence="3">
    <location>
        <begin position="36"/>
        <end position="177"/>
    </location>
</feature>
<dbReference type="SUPFAM" id="SSF54631">
    <property type="entry name" value="CBS-domain pair"/>
    <property type="match status" value="1"/>
</dbReference>
<dbReference type="STRING" id="766136.BHF68_12150"/>
<keyword evidence="6" id="KW-1185">Reference proteome</keyword>
<dbReference type="PROSITE" id="PS51371">
    <property type="entry name" value="CBS"/>
    <property type="match status" value="2"/>
</dbReference>
<dbReference type="PANTHER" id="PTHR33121:SF76">
    <property type="entry name" value="SIGNALING PROTEIN"/>
    <property type="match status" value="1"/>
</dbReference>
<dbReference type="NCBIfam" id="TIGR00254">
    <property type="entry name" value="GGDEF"/>
    <property type="match status" value="1"/>
</dbReference>
<dbReference type="PROSITE" id="PS50887">
    <property type="entry name" value="GGDEF"/>
    <property type="match status" value="2"/>
</dbReference>
<dbReference type="InterPro" id="IPR043128">
    <property type="entry name" value="Rev_trsase/Diguanyl_cyclase"/>
</dbReference>
<evidence type="ECO:0000259" key="4">
    <source>
        <dbReference type="PROSITE" id="PS51371"/>
    </source>
</evidence>
<dbReference type="AlphaFoldDB" id="A0A1E5FYF1"/>
<dbReference type="Pfam" id="PF00990">
    <property type="entry name" value="GGDEF"/>
    <property type="match status" value="2"/>
</dbReference>
<reference evidence="5 6" key="1">
    <citation type="submission" date="2016-09" db="EMBL/GenBank/DDBJ databases">
        <title>Draft genome sequence for the type strain of Desulfuribacillus alkaliarsenatis AHT28, an obligately anaerobic, sulfidogenic bacterium isolated from Russian soda lake sediments.</title>
        <authorList>
            <person name="Abin C.A."/>
            <person name="Hollibaugh J.T."/>
        </authorList>
    </citation>
    <scope>NUCLEOTIDE SEQUENCE [LARGE SCALE GENOMIC DNA]</scope>
    <source>
        <strain evidence="5 6">AHT28</strain>
    </source>
</reference>
<dbReference type="Gene3D" id="3.10.580.10">
    <property type="entry name" value="CBS-domain"/>
    <property type="match status" value="1"/>
</dbReference>
<organism evidence="5 6">
    <name type="scientific">Desulfuribacillus alkaliarsenatis</name>
    <dbReference type="NCBI Taxonomy" id="766136"/>
    <lineage>
        <taxon>Bacteria</taxon>
        <taxon>Bacillati</taxon>
        <taxon>Bacillota</taxon>
        <taxon>Desulfuribacillia</taxon>
        <taxon>Desulfuribacillales</taxon>
        <taxon>Desulfuribacillaceae</taxon>
        <taxon>Desulfuribacillus</taxon>
    </lineage>
</organism>
<dbReference type="Gene3D" id="3.20.20.450">
    <property type="entry name" value="EAL domain"/>
    <property type="match status" value="1"/>
</dbReference>
<feature type="domain" description="GGDEF" evidence="3">
    <location>
        <begin position="606"/>
        <end position="757"/>
    </location>
</feature>
<proteinExistence type="predicted"/>
<dbReference type="InterPro" id="IPR046342">
    <property type="entry name" value="CBS_dom_sf"/>
</dbReference>
<dbReference type="RefSeq" id="WP_069644408.1">
    <property type="nucleotide sequence ID" value="NZ_MIJE01000036.1"/>
</dbReference>
<comment type="caution">
    <text evidence="5">The sequence shown here is derived from an EMBL/GenBank/DDBJ whole genome shotgun (WGS) entry which is preliminary data.</text>
</comment>
<evidence type="ECO:0000313" key="5">
    <source>
        <dbReference type="EMBL" id="OEF95595.1"/>
    </source>
</evidence>